<protein>
    <submittedName>
        <fullName evidence="2">Uncharacterized protein</fullName>
    </submittedName>
</protein>
<proteinExistence type="predicted"/>
<dbReference type="EMBL" id="MN739081">
    <property type="protein sequence ID" value="QHS87473.1"/>
    <property type="molecule type" value="Genomic_DNA"/>
</dbReference>
<evidence type="ECO:0000256" key="1">
    <source>
        <dbReference type="SAM" id="Phobius"/>
    </source>
</evidence>
<keyword evidence="1" id="KW-0472">Membrane</keyword>
<dbReference type="AlphaFoldDB" id="A0A6C0B7M0"/>
<feature type="transmembrane region" description="Helical" evidence="1">
    <location>
        <begin position="12"/>
        <end position="29"/>
    </location>
</feature>
<keyword evidence="1" id="KW-1133">Transmembrane helix</keyword>
<organism evidence="2">
    <name type="scientific">viral metagenome</name>
    <dbReference type="NCBI Taxonomy" id="1070528"/>
    <lineage>
        <taxon>unclassified sequences</taxon>
        <taxon>metagenomes</taxon>
        <taxon>organismal metagenomes</taxon>
    </lineage>
</organism>
<accession>A0A6C0B7M0</accession>
<reference evidence="2" key="1">
    <citation type="journal article" date="2020" name="Nature">
        <title>Giant virus diversity and host interactions through global metagenomics.</title>
        <authorList>
            <person name="Schulz F."/>
            <person name="Roux S."/>
            <person name="Paez-Espino D."/>
            <person name="Jungbluth S."/>
            <person name="Walsh D.A."/>
            <person name="Denef V.J."/>
            <person name="McMahon K.D."/>
            <person name="Konstantinidis K.T."/>
            <person name="Eloe-Fadrosh E.A."/>
            <person name="Kyrpides N.C."/>
            <person name="Woyke T."/>
        </authorList>
    </citation>
    <scope>NUCLEOTIDE SEQUENCE</scope>
    <source>
        <strain evidence="2">GVMAG-M-3300010157-4</strain>
    </source>
</reference>
<feature type="transmembrane region" description="Helical" evidence="1">
    <location>
        <begin position="49"/>
        <end position="75"/>
    </location>
</feature>
<name>A0A6C0B7M0_9ZZZZ</name>
<keyword evidence="1" id="KW-0812">Transmembrane</keyword>
<evidence type="ECO:0000313" key="2">
    <source>
        <dbReference type="EMBL" id="QHS87473.1"/>
    </source>
</evidence>
<sequence>MDLLSYFRSLSKLEMVILALFAVYIVVDIEMPESIASYIDSPLGMVGVLLVALFLFVYYNPILGVVGLFVAYEIVRRSARMNNRVPMMTYVPTQAKKDSEMAEMNPSAPTTLEEEMVAQMAPIGKSSLITYVSSEYKPVAENVHNASMMM</sequence>